<dbReference type="Proteomes" id="UP000515135">
    <property type="component" value="Unplaced"/>
</dbReference>
<evidence type="ECO:0000256" key="5">
    <source>
        <dbReference type="ARBA" id="ARBA00022723"/>
    </source>
</evidence>
<comment type="similarity">
    <text evidence="2">Belongs to the TRIM/RBCC family.</text>
</comment>
<dbReference type="InterPro" id="IPR000315">
    <property type="entry name" value="Znf_B-box"/>
</dbReference>
<feature type="domain" description="B box-type" evidence="13">
    <location>
        <begin position="124"/>
        <end position="171"/>
    </location>
</feature>
<dbReference type="SMART" id="SM00336">
    <property type="entry name" value="BBOX"/>
    <property type="match status" value="2"/>
</dbReference>
<dbReference type="SUPFAM" id="SSF57850">
    <property type="entry name" value="RING/U-box"/>
    <property type="match status" value="1"/>
</dbReference>
<dbReference type="InterPro" id="IPR047153">
    <property type="entry name" value="TRIM45/56/19-like"/>
</dbReference>
<evidence type="ECO:0000256" key="6">
    <source>
        <dbReference type="ARBA" id="ARBA00022737"/>
    </source>
</evidence>
<keyword evidence="7 9" id="KW-0863">Zinc-finger</keyword>
<reference evidence="15" key="1">
    <citation type="submission" date="2025-08" db="UniProtKB">
        <authorList>
            <consortium name="RefSeq"/>
        </authorList>
    </citation>
    <scope>IDENTIFICATION</scope>
    <source>
        <tissue evidence="15">Gonad</tissue>
    </source>
</reference>
<dbReference type="GO" id="GO:0061630">
    <property type="term" value="F:ubiquitin protein ligase activity"/>
    <property type="evidence" value="ECO:0007669"/>
    <property type="project" value="UniProtKB-EC"/>
</dbReference>
<dbReference type="RefSeq" id="XP_019633706.1">
    <property type="nucleotide sequence ID" value="XM_019778147.1"/>
</dbReference>
<evidence type="ECO:0000313" key="14">
    <source>
        <dbReference type="Proteomes" id="UP000515135"/>
    </source>
</evidence>
<comment type="catalytic activity">
    <reaction evidence="1">
        <text>S-ubiquitinyl-[E2 ubiquitin-conjugating enzyme]-L-cysteine + [acceptor protein]-L-lysine = [E2 ubiquitin-conjugating enzyme]-L-cysteine + N(6)-ubiquitinyl-[acceptor protein]-L-lysine.</text>
        <dbReference type="EC" id="2.3.2.27"/>
    </reaction>
</comment>
<feature type="repeat" description="NHL" evidence="10">
    <location>
        <begin position="515"/>
        <end position="557"/>
    </location>
</feature>
<dbReference type="SMART" id="SM00184">
    <property type="entry name" value="RING"/>
    <property type="match status" value="1"/>
</dbReference>
<evidence type="ECO:0000256" key="3">
    <source>
        <dbReference type="ARBA" id="ARBA00012483"/>
    </source>
</evidence>
<dbReference type="InterPro" id="IPR001841">
    <property type="entry name" value="Znf_RING"/>
</dbReference>
<feature type="repeat" description="NHL" evidence="10">
    <location>
        <begin position="643"/>
        <end position="685"/>
    </location>
</feature>
<evidence type="ECO:0000256" key="7">
    <source>
        <dbReference type="ARBA" id="ARBA00022771"/>
    </source>
</evidence>
<feature type="compositionally biased region" description="Basic and acidic residues" evidence="11">
    <location>
        <begin position="298"/>
        <end position="310"/>
    </location>
</feature>
<keyword evidence="4" id="KW-0597">Phosphoprotein</keyword>
<dbReference type="Gene3D" id="2.120.10.30">
    <property type="entry name" value="TolB, C-terminal domain"/>
    <property type="match status" value="2"/>
</dbReference>
<dbReference type="EC" id="2.3.2.27" evidence="3"/>
<dbReference type="Pfam" id="PF00643">
    <property type="entry name" value="zf-B_box"/>
    <property type="match status" value="1"/>
</dbReference>
<dbReference type="GO" id="GO:0008270">
    <property type="term" value="F:zinc ion binding"/>
    <property type="evidence" value="ECO:0007669"/>
    <property type="project" value="UniProtKB-KW"/>
</dbReference>
<dbReference type="InterPro" id="IPR017907">
    <property type="entry name" value="Znf_RING_CS"/>
</dbReference>
<dbReference type="Gene3D" id="4.10.830.40">
    <property type="match status" value="1"/>
</dbReference>
<feature type="repeat" description="NHL" evidence="10">
    <location>
        <begin position="746"/>
        <end position="786"/>
    </location>
</feature>
<dbReference type="Gene3D" id="3.30.40.10">
    <property type="entry name" value="Zinc/RING finger domain, C3HC4 (zinc finger)"/>
    <property type="match status" value="1"/>
</dbReference>
<dbReference type="Gene3D" id="3.30.160.60">
    <property type="entry name" value="Classic Zinc Finger"/>
    <property type="match status" value="1"/>
</dbReference>
<protein>
    <recommendedName>
        <fullName evidence="3">RING-type E3 ubiquitin transferase</fullName>
        <ecNumber evidence="3">2.3.2.27</ecNumber>
    </recommendedName>
</protein>
<keyword evidence="8" id="KW-0862">Zinc</keyword>
<evidence type="ECO:0000256" key="10">
    <source>
        <dbReference type="PROSITE-ProRule" id="PRU00504"/>
    </source>
</evidence>
<dbReference type="OrthoDB" id="252722at2759"/>
<evidence type="ECO:0000256" key="11">
    <source>
        <dbReference type="SAM" id="MobiDB-lite"/>
    </source>
</evidence>
<proteinExistence type="inferred from homology"/>
<dbReference type="PROSITE" id="PS51125">
    <property type="entry name" value="NHL"/>
    <property type="match status" value="4"/>
</dbReference>
<dbReference type="PROSITE" id="PS50089">
    <property type="entry name" value="ZF_RING_2"/>
    <property type="match status" value="1"/>
</dbReference>
<evidence type="ECO:0000256" key="2">
    <source>
        <dbReference type="ARBA" id="ARBA00008518"/>
    </source>
</evidence>
<evidence type="ECO:0000256" key="1">
    <source>
        <dbReference type="ARBA" id="ARBA00000900"/>
    </source>
</evidence>
<evidence type="ECO:0000256" key="8">
    <source>
        <dbReference type="ARBA" id="ARBA00022833"/>
    </source>
</evidence>
<dbReference type="PROSITE" id="PS50119">
    <property type="entry name" value="ZF_BBOX"/>
    <property type="match status" value="2"/>
</dbReference>
<dbReference type="SUPFAM" id="SSF57845">
    <property type="entry name" value="B-box zinc-binding domain"/>
    <property type="match status" value="1"/>
</dbReference>
<dbReference type="FunFam" id="2.120.10.30:FF:000095">
    <property type="entry name" value="Uncharacterized protein"/>
    <property type="match status" value="1"/>
</dbReference>
<dbReference type="PANTHER" id="PTHR25462">
    <property type="entry name" value="BONUS, ISOFORM C-RELATED"/>
    <property type="match status" value="1"/>
</dbReference>
<dbReference type="InterPro" id="IPR001258">
    <property type="entry name" value="NHL_repeat"/>
</dbReference>
<feature type="repeat" description="NHL" evidence="10">
    <location>
        <begin position="612"/>
        <end position="639"/>
    </location>
</feature>
<dbReference type="SUPFAM" id="SSF101898">
    <property type="entry name" value="NHL repeat"/>
    <property type="match status" value="1"/>
</dbReference>
<evidence type="ECO:0000259" key="13">
    <source>
        <dbReference type="PROSITE" id="PS50119"/>
    </source>
</evidence>
<keyword evidence="5" id="KW-0479">Metal-binding</keyword>
<feature type="domain" description="B box-type" evidence="13">
    <location>
        <begin position="173"/>
        <end position="217"/>
    </location>
</feature>
<dbReference type="Pfam" id="PF01436">
    <property type="entry name" value="NHL"/>
    <property type="match status" value="3"/>
</dbReference>
<gene>
    <name evidence="15" type="primary">LOC109477100</name>
</gene>
<feature type="domain" description="RING-type" evidence="12">
    <location>
        <begin position="49"/>
        <end position="89"/>
    </location>
</feature>
<dbReference type="InterPro" id="IPR013083">
    <property type="entry name" value="Znf_RING/FYVE/PHD"/>
</dbReference>
<accession>A0A6P4ZVQ9</accession>
<sequence length="786" mass="88419">MSKKLLPEAEDGEGEITVSVEGYGETVPLGAAAAADFPPEDFDDKFLTCDICQNIFDDPRILPCHHTFCARCLKRWCKGKSQFTCPTCRYQVTLQETGVSSLPLDFYKKNLLDFRASKSKEIKEAHSQCQMCESEARIAGLCRNCNYFLCKNCLTAHSKAPALKNHNITLLNAPTEYCSQHTDQRLTFYCRPCEKLVCHNCIKTEHQPGPEHDPQEVSKVAQACRDELQTLVGKTQNKLKATDYLLRIEATSIRTNSELQKKKIQEHFAQLRAQLDREEKDLTSRLKEMEEEQQTSLSEKRKDFEETSKPTEERLKFCREMLAGSSDVEVLTLREQLEYNLNHLKTQEISLTDLPVNQEITFTTPQAMNTLPGNMYSPGIVEQEPLRLSPGILESRNTSIKVTELPVECLPTNFIVNMADSFPSVFHNEETVMQLTVIQGEPDTKMMLTVSQLEEKRRIILDTTRISEGVFEAVWRPQTSGKHQVGIGIGSRNTTQWPRIVESSITFDVFSNNPVLKFGQKGSQQGQFDTPIGVAVSGDRLYVADYENNRVQVFDLVGNFCFLLPTSTKPGSVAVQSDGTIVVRCGTESVMRFSPSGELKNEFPLREHCTKPYGLAVQRNGRVVVADNVKHCVFLFEANGTMVKQVGGQGKRRKFDTPGFVCVDKEDNIIVSDKLNHRVQVFDRNLDFRHKFGQKGRQPHDMFGPMGVTADSRGNIVLANIGEKSDVGGVEHGKKLQVFRPDGTWVSTISSDGDKLKVPCGVAVTEDGHVFVADAKDHCIRKYRYM</sequence>
<keyword evidence="14" id="KW-1185">Reference proteome</keyword>
<keyword evidence="6" id="KW-0677">Repeat</keyword>
<evidence type="ECO:0000259" key="12">
    <source>
        <dbReference type="PROSITE" id="PS50089"/>
    </source>
</evidence>
<dbReference type="InterPro" id="IPR011042">
    <property type="entry name" value="6-blade_b-propeller_TolB-like"/>
</dbReference>
<organism evidence="14 15">
    <name type="scientific">Branchiostoma belcheri</name>
    <name type="common">Amphioxus</name>
    <dbReference type="NCBI Taxonomy" id="7741"/>
    <lineage>
        <taxon>Eukaryota</taxon>
        <taxon>Metazoa</taxon>
        <taxon>Chordata</taxon>
        <taxon>Cephalochordata</taxon>
        <taxon>Leptocardii</taxon>
        <taxon>Amphioxiformes</taxon>
        <taxon>Branchiostomatidae</taxon>
        <taxon>Branchiostoma</taxon>
    </lineage>
</organism>
<name>A0A6P4ZVQ9_BRABE</name>
<feature type="region of interest" description="Disordered" evidence="11">
    <location>
        <begin position="287"/>
        <end position="310"/>
    </location>
</feature>
<dbReference type="KEGG" id="bbel:109477100"/>
<dbReference type="Pfam" id="PF13445">
    <property type="entry name" value="zf-RING_UBOX"/>
    <property type="match status" value="1"/>
</dbReference>
<dbReference type="AlphaFoldDB" id="A0A6P4ZVQ9"/>
<dbReference type="GeneID" id="109477100"/>
<evidence type="ECO:0000256" key="4">
    <source>
        <dbReference type="ARBA" id="ARBA00022553"/>
    </source>
</evidence>
<dbReference type="InterPro" id="IPR027370">
    <property type="entry name" value="Znf-RING_euk"/>
</dbReference>
<dbReference type="PANTHER" id="PTHR25462:SF229">
    <property type="entry name" value="TRANSCRIPTION INTERMEDIARY FACTOR 1-BETA"/>
    <property type="match status" value="1"/>
</dbReference>
<dbReference type="PROSITE" id="PS00518">
    <property type="entry name" value="ZF_RING_1"/>
    <property type="match status" value="1"/>
</dbReference>
<dbReference type="GO" id="GO:0006513">
    <property type="term" value="P:protein monoubiquitination"/>
    <property type="evidence" value="ECO:0007669"/>
    <property type="project" value="TreeGrafter"/>
</dbReference>
<evidence type="ECO:0000256" key="9">
    <source>
        <dbReference type="PROSITE-ProRule" id="PRU00024"/>
    </source>
</evidence>
<evidence type="ECO:0000313" key="15">
    <source>
        <dbReference type="RefSeq" id="XP_019633706.1"/>
    </source>
</evidence>